<evidence type="ECO:0000256" key="2">
    <source>
        <dbReference type="RuleBase" id="RU362119"/>
    </source>
</evidence>
<dbReference type="GO" id="GO:0016788">
    <property type="term" value="F:hydrolase activity, acting on ester bonds"/>
    <property type="evidence" value="ECO:0007669"/>
    <property type="project" value="InterPro"/>
</dbReference>
<evidence type="ECO:0000313" key="6">
    <source>
        <dbReference type="Proteomes" id="UP000229401"/>
    </source>
</evidence>
<evidence type="ECO:0000313" key="5">
    <source>
        <dbReference type="EMBL" id="PIY72127.1"/>
    </source>
</evidence>
<comment type="similarity">
    <text evidence="2">Belongs to the 5'-nucleotidase family.</text>
</comment>
<dbReference type="PROSITE" id="PS00786">
    <property type="entry name" value="5_NUCLEOTIDASE_2"/>
    <property type="match status" value="1"/>
</dbReference>
<dbReference type="InterPro" id="IPR029052">
    <property type="entry name" value="Metallo-depent_PP-like"/>
</dbReference>
<feature type="domain" description="Calcineurin-like phosphoesterase" evidence="3">
    <location>
        <begin position="7"/>
        <end position="219"/>
    </location>
</feature>
<dbReference type="InterPro" id="IPR036907">
    <property type="entry name" value="5'-Nucleotdase_C_sf"/>
</dbReference>
<dbReference type="AlphaFoldDB" id="A0A2M7QIH4"/>
<dbReference type="PANTHER" id="PTHR11575">
    <property type="entry name" value="5'-NUCLEOTIDASE-RELATED"/>
    <property type="match status" value="1"/>
</dbReference>
<dbReference type="PRINTS" id="PR01607">
    <property type="entry name" value="APYRASEFAMLY"/>
</dbReference>
<dbReference type="Pfam" id="PF02872">
    <property type="entry name" value="5_nucleotid_C"/>
    <property type="match status" value="1"/>
</dbReference>
<dbReference type="Pfam" id="PF00149">
    <property type="entry name" value="Metallophos"/>
    <property type="match status" value="1"/>
</dbReference>
<sequence length="487" mass="54890">MNTKKFTILHSNDMHGDFFAELSGKKGGLIGGLALLSGYINKVRKEEENVLYVISGDMVQGSIIDSEYKGISTIEIMNYLAPDVVTLGNHEFDYGLPHLLFLEKMANFPIVNANLYIKKYNKRLMRPYIILKKAGYDILFTGIITEKVIDSIHMDKLVGSFVTLQEAGQEVGKICNAYKNDDIDLTIVLTHIGFESDKHLAAILNPKWGVDMIIGGHSHTILEKPERINNILIVQAGTGTNQIGRFDIEVDDDTNSIVKYTWKAITVTNKLVAPDKNLTDYINSFQTEVDRKYNVIVTKLTKKLTHPKREVETTLGNLIADIFAEASQADIMFVGSGSVRVKELGPVVTLKDLKSCFPYDDSLNKFTVNGKQLIKIFSYIMRKSNRDGEGECYEINKAIHAVYNEKEKKLTSLTFNNKPVQENSLYTICIQGYHMNNCSAYLDISNKELIQNGPHKVITTSAYEVLEEFLKNNQNLSCRLSNRLIFT</sequence>
<accession>A0A2M7QIH4</accession>
<dbReference type="InterPro" id="IPR006179">
    <property type="entry name" value="5_nucleotidase/apyrase"/>
</dbReference>
<reference evidence="6" key="1">
    <citation type="submission" date="2017-09" db="EMBL/GenBank/DDBJ databases">
        <title>Depth-based differentiation of microbial function through sediment-hosted aquifers and enrichment of novel symbionts in the deep terrestrial subsurface.</title>
        <authorList>
            <person name="Probst A.J."/>
            <person name="Ladd B."/>
            <person name="Jarett J.K."/>
            <person name="Geller-Mcgrath D.E."/>
            <person name="Sieber C.M.K."/>
            <person name="Emerson J.B."/>
            <person name="Anantharaman K."/>
            <person name="Thomas B.C."/>
            <person name="Malmstrom R."/>
            <person name="Stieglmeier M."/>
            <person name="Klingl A."/>
            <person name="Woyke T."/>
            <person name="Ryan C.M."/>
            <person name="Banfield J.F."/>
        </authorList>
    </citation>
    <scope>NUCLEOTIDE SEQUENCE [LARGE SCALE GENOMIC DNA]</scope>
</reference>
<dbReference type="SUPFAM" id="SSF55816">
    <property type="entry name" value="5'-nucleotidase (syn. UDP-sugar hydrolase), C-terminal domain"/>
    <property type="match status" value="1"/>
</dbReference>
<dbReference type="GO" id="GO:0000166">
    <property type="term" value="F:nucleotide binding"/>
    <property type="evidence" value="ECO:0007669"/>
    <property type="project" value="UniProtKB-KW"/>
</dbReference>
<name>A0A2M7QIH4_9BACT</name>
<dbReference type="EMBL" id="PFLI01000087">
    <property type="protein sequence ID" value="PIY72127.1"/>
    <property type="molecule type" value="Genomic_DNA"/>
</dbReference>
<gene>
    <name evidence="5" type="ORF">COY87_02575</name>
</gene>
<evidence type="ECO:0000259" key="4">
    <source>
        <dbReference type="Pfam" id="PF02872"/>
    </source>
</evidence>
<evidence type="ECO:0000259" key="3">
    <source>
        <dbReference type="Pfam" id="PF00149"/>
    </source>
</evidence>
<dbReference type="InterPro" id="IPR006146">
    <property type="entry name" value="5'-Nucleotdase_CS"/>
</dbReference>
<dbReference type="SUPFAM" id="SSF56300">
    <property type="entry name" value="Metallo-dependent phosphatases"/>
    <property type="match status" value="1"/>
</dbReference>
<keyword evidence="2" id="KW-0378">Hydrolase</keyword>
<keyword evidence="2" id="KW-0547">Nucleotide-binding</keyword>
<feature type="domain" description="5'-Nucleotidase C-terminal" evidence="4">
    <location>
        <begin position="305"/>
        <end position="439"/>
    </location>
</feature>
<proteinExistence type="inferred from homology"/>
<dbReference type="Gene3D" id="3.90.780.10">
    <property type="entry name" value="5'-Nucleotidase, C-terminal domain"/>
    <property type="match status" value="1"/>
</dbReference>
<evidence type="ECO:0000256" key="1">
    <source>
        <dbReference type="ARBA" id="ARBA00022729"/>
    </source>
</evidence>
<dbReference type="InterPro" id="IPR004843">
    <property type="entry name" value="Calcineurin-like_PHP"/>
</dbReference>
<dbReference type="Gene3D" id="3.60.21.10">
    <property type="match status" value="1"/>
</dbReference>
<dbReference type="GO" id="GO:0030288">
    <property type="term" value="C:outer membrane-bounded periplasmic space"/>
    <property type="evidence" value="ECO:0007669"/>
    <property type="project" value="TreeGrafter"/>
</dbReference>
<dbReference type="CDD" id="cd00845">
    <property type="entry name" value="MPP_UshA_N_like"/>
    <property type="match status" value="1"/>
</dbReference>
<protein>
    <submittedName>
        <fullName evidence="5">Bifunctional metallophosphatase/5'-nucleotidase</fullName>
    </submittedName>
</protein>
<dbReference type="Proteomes" id="UP000229401">
    <property type="component" value="Unassembled WGS sequence"/>
</dbReference>
<dbReference type="GO" id="GO:0009166">
    <property type="term" value="P:nucleotide catabolic process"/>
    <property type="evidence" value="ECO:0007669"/>
    <property type="project" value="InterPro"/>
</dbReference>
<organism evidence="5 6">
    <name type="scientific">Candidatus Roizmanbacteria bacterium CG_4_10_14_0_8_um_filter_33_9</name>
    <dbReference type="NCBI Taxonomy" id="1974826"/>
    <lineage>
        <taxon>Bacteria</taxon>
        <taxon>Candidatus Roizmaniibacteriota</taxon>
    </lineage>
</organism>
<dbReference type="PANTHER" id="PTHR11575:SF24">
    <property type="entry name" value="5'-NUCLEOTIDASE"/>
    <property type="match status" value="1"/>
</dbReference>
<dbReference type="GO" id="GO:0046872">
    <property type="term" value="F:metal ion binding"/>
    <property type="evidence" value="ECO:0007669"/>
    <property type="project" value="InterPro"/>
</dbReference>
<dbReference type="InterPro" id="IPR008334">
    <property type="entry name" value="5'-Nucleotdase_C"/>
</dbReference>
<keyword evidence="1" id="KW-0732">Signal</keyword>
<comment type="caution">
    <text evidence="5">The sequence shown here is derived from an EMBL/GenBank/DDBJ whole genome shotgun (WGS) entry which is preliminary data.</text>
</comment>